<evidence type="ECO:0000256" key="18">
    <source>
        <dbReference type="ARBA" id="ARBA00023170"/>
    </source>
</evidence>
<dbReference type="SMART" id="SM00220">
    <property type="entry name" value="S_TKc"/>
    <property type="match status" value="1"/>
</dbReference>
<dbReference type="Pfam" id="PF08263">
    <property type="entry name" value="LRRNT_2"/>
    <property type="match status" value="1"/>
</dbReference>
<keyword evidence="13 22" id="KW-0547">Nucleotide-binding</keyword>
<evidence type="ECO:0000256" key="5">
    <source>
        <dbReference type="ARBA" id="ARBA00022475"/>
    </source>
</evidence>
<feature type="transmembrane region" description="Helical" evidence="23">
    <location>
        <begin position="56"/>
        <end position="77"/>
    </location>
</feature>
<dbReference type="Pfam" id="PF00560">
    <property type="entry name" value="LRR_1"/>
    <property type="match status" value="3"/>
</dbReference>
<organism evidence="25 26">
    <name type="scientific">Artemisia annua</name>
    <name type="common">Sweet wormwood</name>
    <dbReference type="NCBI Taxonomy" id="35608"/>
    <lineage>
        <taxon>Eukaryota</taxon>
        <taxon>Viridiplantae</taxon>
        <taxon>Streptophyta</taxon>
        <taxon>Embryophyta</taxon>
        <taxon>Tracheophyta</taxon>
        <taxon>Spermatophyta</taxon>
        <taxon>Magnoliopsida</taxon>
        <taxon>eudicotyledons</taxon>
        <taxon>Gunneridae</taxon>
        <taxon>Pentapetalae</taxon>
        <taxon>asterids</taxon>
        <taxon>campanulids</taxon>
        <taxon>Asterales</taxon>
        <taxon>Asteraceae</taxon>
        <taxon>Asteroideae</taxon>
        <taxon>Anthemideae</taxon>
        <taxon>Artemisiinae</taxon>
        <taxon>Artemisia</taxon>
    </lineage>
</organism>
<dbReference type="PROSITE" id="PS00107">
    <property type="entry name" value="PROTEIN_KINASE_ATP"/>
    <property type="match status" value="1"/>
</dbReference>
<evidence type="ECO:0000313" key="25">
    <source>
        <dbReference type="EMBL" id="PWA65103.1"/>
    </source>
</evidence>
<evidence type="ECO:0000256" key="8">
    <source>
        <dbReference type="ARBA" id="ARBA00022614"/>
    </source>
</evidence>
<dbReference type="InterPro" id="IPR017441">
    <property type="entry name" value="Protein_kinase_ATP_BS"/>
</dbReference>
<dbReference type="InterPro" id="IPR055414">
    <property type="entry name" value="LRR_R13L4/SHOC2-like"/>
</dbReference>
<dbReference type="EMBL" id="PKPP01004286">
    <property type="protein sequence ID" value="PWA65103.1"/>
    <property type="molecule type" value="Genomic_DNA"/>
</dbReference>
<evidence type="ECO:0000256" key="22">
    <source>
        <dbReference type="PROSITE-ProRule" id="PRU10141"/>
    </source>
</evidence>
<evidence type="ECO:0000256" key="7">
    <source>
        <dbReference type="ARBA" id="ARBA00022553"/>
    </source>
</evidence>
<dbReference type="Gene3D" id="1.10.510.10">
    <property type="entry name" value="Transferase(Phosphotransferase) domain 1"/>
    <property type="match status" value="1"/>
</dbReference>
<proteinExistence type="inferred from homology"/>
<dbReference type="Pfam" id="PF23598">
    <property type="entry name" value="LRR_14"/>
    <property type="match status" value="1"/>
</dbReference>
<dbReference type="Pfam" id="PF13855">
    <property type="entry name" value="LRR_8"/>
    <property type="match status" value="1"/>
</dbReference>
<dbReference type="FunFam" id="3.80.10.10:FF:000288">
    <property type="entry name" value="LRR receptor-like serine/threonine-protein kinase EFR"/>
    <property type="match status" value="1"/>
</dbReference>
<dbReference type="GO" id="GO:0004674">
    <property type="term" value="F:protein serine/threonine kinase activity"/>
    <property type="evidence" value="ECO:0007669"/>
    <property type="project" value="UniProtKB-KW"/>
</dbReference>
<feature type="binding site" evidence="22">
    <location>
        <position position="791"/>
    </location>
    <ligand>
        <name>ATP</name>
        <dbReference type="ChEBI" id="CHEBI:30616"/>
    </ligand>
</feature>
<dbReference type="InterPro" id="IPR013210">
    <property type="entry name" value="LRR_N_plant-typ"/>
</dbReference>
<reference evidence="25 26" key="1">
    <citation type="journal article" date="2018" name="Mol. Plant">
        <title>The genome of Artemisia annua provides insight into the evolution of Asteraceae family and artemisinin biosynthesis.</title>
        <authorList>
            <person name="Shen Q."/>
            <person name="Zhang L."/>
            <person name="Liao Z."/>
            <person name="Wang S."/>
            <person name="Yan T."/>
            <person name="Shi P."/>
            <person name="Liu M."/>
            <person name="Fu X."/>
            <person name="Pan Q."/>
            <person name="Wang Y."/>
            <person name="Lv Z."/>
            <person name="Lu X."/>
            <person name="Zhang F."/>
            <person name="Jiang W."/>
            <person name="Ma Y."/>
            <person name="Chen M."/>
            <person name="Hao X."/>
            <person name="Li L."/>
            <person name="Tang Y."/>
            <person name="Lv G."/>
            <person name="Zhou Y."/>
            <person name="Sun X."/>
            <person name="Brodelius P.E."/>
            <person name="Rose J.K.C."/>
            <person name="Tang K."/>
        </authorList>
    </citation>
    <scope>NUCLEOTIDE SEQUENCE [LARGE SCALE GENOMIC DNA]</scope>
    <source>
        <strain evidence="26">cv. Huhao1</strain>
        <tissue evidence="25">Leaf</tissue>
    </source>
</reference>
<evidence type="ECO:0000259" key="24">
    <source>
        <dbReference type="PROSITE" id="PS50011"/>
    </source>
</evidence>
<evidence type="ECO:0000256" key="2">
    <source>
        <dbReference type="ARBA" id="ARBA00004479"/>
    </source>
</evidence>
<comment type="similarity">
    <text evidence="3">Belongs to the protein kinase superfamily. Ser/Thr protein kinase family.</text>
</comment>
<keyword evidence="15 22" id="KW-0067">ATP-binding</keyword>
<dbReference type="FunFam" id="1.10.510.10:FF:000358">
    <property type="entry name" value="Putative leucine-rich repeat receptor-like serine/threonine-protein kinase"/>
    <property type="match status" value="1"/>
</dbReference>
<evidence type="ECO:0000256" key="17">
    <source>
        <dbReference type="ARBA" id="ARBA00023136"/>
    </source>
</evidence>
<dbReference type="OrthoDB" id="676979at2759"/>
<feature type="domain" description="Protein kinase" evidence="24">
    <location>
        <begin position="761"/>
        <end position="1049"/>
    </location>
</feature>
<keyword evidence="5" id="KW-1003">Cell membrane</keyword>
<keyword evidence="17 23" id="KW-0472">Membrane</keyword>
<dbReference type="PANTHER" id="PTHR27008">
    <property type="entry name" value="OS04G0122200 PROTEIN"/>
    <property type="match status" value="1"/>
</dbReference>
<dbReference type="PROSITE" id="PS50011">
    <property type="entry name" value="PROTEIN_KINASE_DOM"/>
    <property type="match status" value="1"/>
</dbReference>
<evidence type="ECO:0000256" key="16">
    <source>
        <dbReference type="ARBA" id="ARBA00022989"/>
    </source>
</evidence>
<keyword evidence="9" id="KW-0808">Transferase</keyword>
<dbReference type="SMART" id="SM00369">
    <property type="entry name" value="LRR_TYP"/>
    <property type="match status" value="5"/>
</dbReference>
<evidence type="ECO:0000256" key="3">
    <source>
        <dbReference type="ARBA" id="ARBA00008684"/>
    </source>
</evidence>
<dbReference type="Pfam" id="PF07714">
    <property type="entry name" value="PK_Tyr_Ser-Thr"/>
    <property type="match status" value="1"/>
</dbReference>
<dbReference type="InterPro" id="IPR003591">
    <property type="entry name" value="Leu-rich_rpt_typical-subtyp"/>
</dbReference>
<keyword evidence="18" id="KW-0675">Receptor</keyword>
<dbReference type="GO" id="GO:0005524">
    <property type="term" value="F:ATP binding"/>
    <property type="evidence" value="ECO:0007669"/>
    <property type="project" value="UniProtKB-UniRule"/>
</dbReference>
<evidence type="ECO:0000256" key="13">
    <source>
        <dbReference type="ARBA" id="ARBA00022741"/>
    </source>
</evidence>
<dbReference type="InterPro" id="IPR001245">
    <property type="entry name" value="Ser-Thr/Tyr_kinase_cat_dom"/>
</dbReference>
<evidence type="ECO:0000313" key="26">
    <source>
        <dbReference type="Proteomes" id="UP000245207"/>
    </source>
</evidence>
<comment type="caution">
    <text evidence="25">The sequence shown here is derived from an EMBL/GenBank/DDBJ whole genome shotgun (WGS) entry which is preliminary data.</text>
</comment>
<accession>A0A2U1MV07</accession>
<evidence type="ECO:0000256" key="23">
    <source>
        <dbReference type="SAM" id="Phobius"/>
    </source>
</evidence>
<keyword evidence="19" id="KW-0325">Glycoprotein</keyword>
<dbReference type="EC" id="2.7.11.1" evidence="4"/>
<dbReference type="InterPro" id="IPR008271">
    <property type="entry name" value="Ser/Thr_kinase_AS"/>
</dbReference>
<dbReference type="GO" id="GO:0005886">
    <property type="term" value="C:plasma membrane"/>
    <property type="evidence" value="ECO:0007669"/>
    <property type="project" value="UniProtKB-SubCell"/>
</dbReference>
<dbReference type="STRING" id="35608.A0A2U1MV07"/>
<dbReference type="SUPFAM" id="SSF52047">
    <property type="entry name" value="RNI-like"/>
    <property type="match status" value="1"/>
</dbReference>
<keyword evidence="11" id="KW-0732">Signal</keyword>
<gene>
    <name evidence="25" type="ORF">CTI12_AA338500</name>
</gene>
<evidence type="ECO:0000256" key="14">
    <source>
        <dbReference type="ARBA" id="ARBA00022777"/>
    </source>
</evidence>
<dbReference type="InterPro" id="IPR032675">
    <property type="entry name" value="LRR_dom_sf"/>
</dbReference>
<comment type="catalytic activity">
    <reaction evidence="20">
        <text>L-threonyl-[protein] + ATP = O-phospho-L-threonyl-[protein] + ADP + H(+)</text>
        <dbReference type="Rhea" id="RHEA:46608"/>
        <dbReference type="Rhea" id="RHEA-COMP:11060"/>
        <dbReference type="Rhea" id="RHEA-COMP:11605"/>
        <dbReference type="ChEBI" id="CHEBI:15378"/>
        <dbReference type="ChEBI" id="CHEBI:30013"/>
        <dbReference type="ChEBI" id="CHEBI:30616"/>
        <dbReference type="ChEBI" id="CHEBI:61977"/>
        <dbReference type="ChEBI" id="CHEBI:456216"/>
        <dbReference type="EC" id="2.7.11.1"/>
    </reaction>
</comment>
<dbReference type="InterPro" id="IPR051809">
    <property type="entry name" value="Plant_receptor-like_S/T_kinase"/>
</dbReference>
<evidence type="ECO:0000256" key="19">
    <source>
        <dbReference type="ARBA" id="ARBA00023180"/>
    </source>
</evidence>
<dbReference type="Gene3D" id="3.80.10.10">
    <property type="entry name" value="Ribonuclease Inhibitor"/>
    <property type="match status" value="3"/>
</dbReference>
<dbReference type="GO" id="GO:0006952">
    <property type="term" value="P:defense response"/>
    <property type="evidence" value="ECO:0007669"/>
    <property type="project" value="UniProtKB-ARBA"/>
</dbReference>
<dbReference type="GO" id="GO:0051707">
    <property type="term" value="P:response to other organism"/>
    <property type="evidence" value="ECO:0007669"/>
    <property type="project" value="UniProtKB-ARBA"/>
</dbReference>
<keyword evidence="10 23" id="KW-0812">Transmembrane</keyword>
<evidence type="ECO:0000256" key="11">
    <source>
        <dbReference type="ARBA" id="ARBA00022729"/>
    </source>
</evidence>
<feature type="transmembrane region" description="Helical" evidence="23">
    <location>
        <begin position="705"/>
        <end position="729"/>
    </location>
</feature>
<evidence type="ECO:0000256" key="12">
    <source>
        <dbReference type="ARBA" id="ARBA00022737"/>
    </source>
</evidence>
<keyword evidence="12" id="KW-0677">Repeat</keyword>
<sequence>MNVSNYCYRRLGLARILTQRVLGYAHHLMVNFFSHPGPTWTNTLDSLFSKMNSKQLIICLLLFFRIAIFLFSTLFIFQTTTTISASYVGNETDFQALLSFKSTITQDPYGVLTSWNDSFHFCDWGGVSCGKRHRRVTALRLQSQGLEGSLSPHVGNLSFLRELSLLNNSFQGTIPHELSRLSRLRRLLLQSNKLNGSIPTNLSSCSELRVLDLAYNELVGSIHKEISFLSKLTFVAVHNNKLTGGIPPSLGNITSLEIFSAKENPFGGSIPDTIGRWKSLKEFHTGGCNLNGTIPHSIYNLSLLTNVSLSENELTGSLPIEIGVMLPNLEFLQLKNNQLSGLLPPSLSNCSNLGLLELGSNNFSGKLTIDFAKLSDIYYIQLRDNNLHGDGETDDMKLIDSLKNCSRLKVLELDNCGFQGTLPSSIGNLSNQLSFLSLGENQLYGKVPSSIGSLVGLSNLFLTPNQFEGKIPTTIGKLQNLEVLSLFDAQFSGPIPHTLGNLSLLSSVYLDYNRLEGHIPSSLGNCNNLLELFVTNNKLNGEIPKQLFQLSSLSEALDLSQNQLYGSLPKEVGDLKMLTGMDFSHNNLSGEIPSTIGGCISLTSLSLKGNLFTGMIPQSLSSLKGLAQLDLSHNNLSGKIPPFLEHFQLEHMNLSFNDFEGEVPVRGVFANASAFSVLGNSRLCGGVVELGLPKCKGTKKHKKRFPTFLIVILIASTLFTILCIVYAFCKKKSIGQLSQSSRSEPFLKLSYNQLLKATDGFSEANLIGKGGFSSVYRGIIDNDADSYVAVKVIHLQNRGAQKSFLRECEAWCNIRHRNLLKIITVCSSVDFQGNDFKALVYEFMPKGSLHDWLHSKANTTRLNLLQRINVLMDVACALDYLHNRCQTAIVHGDLKPSNILLDDDMVAHVGDFGLARFLGTEANQSSSTSIKGTIGYAPPEYGLGSEMTSSGDVYSYGILLLEVMTGKNPTDEIFNEGLSLHKFAYMAFPDHVIDVIDGDAIVLQSSEENARKMEECLTAIVKIGVSCSVDSPTQRMNIENVVHELQHILDALHKI</sequence>
<comment type="subcellular location">
    <subcellularLocation>
        <location evidence="1">Cell membrane</location>
        <topology evidence="1">Single-pass membrane protein</topology>
    </subcellularLocation>
    <subcellularLocation>
        <location evidence="2">Membrane</location>
        <topology evidence="2">Single-pass type I membrane protein</topology>
    </subcellularLocation>
</comment>
<keyword evidence="6" id="KW-0723">Serine/threonine-protein kinase</keyword>
<keyword evidence="16 23" id="KW-1133">Transmembrane helix</keyword>
<evidence type="ECO:0000256" key="15">
    <source>
        <dbReference type="ARBA" id="ARBA00022840"/>
    </source>
</evidence>
<evidence type="ECO:0000256" key="10">
    <source>
        <dbReference type="ARBA" id="ARBA00022692"/>
    </source>
</evidence>
<protein>
    <recommendedName>
        <fullName evidence="4">non-specific serine/threonine protein kinase</fullName>
        <ecNumber evidence="4">2.7.11.1</ecNumber>
    </recommendedName>
</protein>
<dbReference type="PROSITE" id="PS00108">
    <property type="entry name" value="PROTEIN_KINASE_ST"/>
    <property type="match status" value="1"/>
</dbReference>
<dbReference type="InterPro" id="IPR000719">
    <property type="entry name" value="Prot_kinase_dom"/>
</dbReference>
<dbReference type="InterPro" id="IPR011009">
    <property type="entry name" value="Kinase-like_dom_sf"/>
</dbReference>
<dbReference type="SUPFAM" id="SSF56112">
    <property type="entry name" value="Protein kinase-like (PK-like)"/>
    <property type="match status" value="1"/>
</dbReference>
<dbReference type="Gene3D" id="3.30.200.20">
    <property type="entry name" value="Phosphorylase Kinase, domain 1"/>
    <property type="match status" value="1"/>
</dbReference>
<keyword evidence="26" id="KW-1185">Reference proteome</keyword>
<keyword evidence="14 25" id="KW-0418">Kinase</keyword>
<keyword evidence="7" id="KW-0597">Phosphoprotein</keyword>
<comment type="catalytic activity">
    <reaction evidence="21">
        <text>L-seryl-[protein] + ATP = O-phospho-L-seryl-[protein] + ADP + H(+)</text>
        <dbReference type="Rhea" id="RHEA:17989"/>
        <dbReference type="Rhea" id="RHEA-COMP:9863"/>
        <dbReference type="Rhea" id="RHEA-COMP:11604"/>
        <dbReference type="ChEBI" id="CHEBI:15378"/>
        <dbReference type="ChEBI" id="CHEBI:29999"/>
        <dbReference type="ChEBI" id="CHEBI:30616"/>
        <dbReference type="ChEBI" id="CHEBI:83421"/>
        <dbReference type="ChEBI" id="CHEBI:456216"/>
        <dbReference type="EC" id="2.7.11.1"/>
    </reaction>
</comment>
<dbReference type="AlphaFoldDB" id="A0A2U1MV07"/>
<dbReference type="FunFam" id="3.30.200.20:FF:000432">
    <property type="entry name" value="LRR receptor-like serine/threonine-protein kinase EFR"/>
    <property type="match status" value="1"/>
</dbReference>
<dbReference type="FunFam" id="3.80.10.10:FF:000383">
    <property type="entry name" value="Leucine-rich repeat receptor protein kinase EMS1"/>
    <property type="match status" value="2"/>
</dbReference>
<keyword evidence="8" id="KW-0433">Leucine-rich repeat</keyword>
<evidence type="ECO:0000256" key="6">
    <source>
        <dbReference type="ARBA" id="ARBA00022527"/>
    </source>
</evidence>
<evidence type="ECO:0000256" key="9">
    <source>
        <dbReference type="ARBA" id="ARBA00022679"/>
    </source>
</evidence>
<name>A0A2U1MV07_ARTAN</name>
<dbReference type="FunFam" id="3.80.10.10:FF:000565">
    <property type="entry name" value="Leucine-rich repeat receptor-like kinase protein FLORAL ORGAN NUMBER1"/>
    <property type="match status" value="1"/>
</dbReference>
<evidence type="ECO:0000256" key="1">
    <source>
        <dbReference type="ARBA" id="ARBA00004162"/>
    </source>
</evidence>
<evidence type="ECO:0000256" key="4">
    <source>
        <dbReference type="ARBA" id="ARBA00012513"/>
    </source>
</evidence>
<evidence type="ECO:0000256" key="21">
    <source>
        <dbReference type="ARBA" id="ARBA00048679"/>
    </source>
</evidence>
<dbReference type="InterPro" id="IPR001611">
    <property type="entry name" value="Leu-rich_rpt"/>
</dbReference>
<dbReference type="SUPFAM" id="SSF52058">
    <property type="entry name" value="L domain-like"/>
    <property type="match status" value="1"/>
</dbReference>
<dbReference type="PANTHER" id="PTHR27008:SF603">
    <property type="entry name" value="PROTEIN KINASE DOMAIN-CONTAINING PROTEIN"/>
    <property type="match status" value="1"/>
</dbReference>
<evidence type="ECO:0000256" key="20">
    <source>
        <dbReference type="ARBA" id="ARBA00047899"/>
    </source>
</evidence>
<dbReference type="Proteomes" id="UP000245207">
    <property type="component" value="Unassembled WGS sequence"/>
</dbReference>